<proteinExistence type="predicted"/>
<name>A0A518B4V3_9BACT</name>
<evidence type="ECO:0000313" key="2">
    <source>
        <dbReference type="Proteomes" id="UP000317093"/>
    </source>
</evidence>
<gene>
    <name evidence="1" type="ORF">Pan216_28750</name>
</gene>
<dbReference type="SUPFAM" id="SSF81606">
    <property type="entry name" value="PP2C-like"/>
    <property type="match status" value="1"/>
</dbReference>
<dbReference type="KEGG" id="knv:Pan216_28750"/>
<dbReference type="Gene3D" id="3.60.40.10">
    <property type="entry name" value="PPM-type phosphatase domain"/>
    <property type="match status" value="1"/>
</dbReference>
<reference evidence="1 2" key="1">
    <citation type="submission" date="2019-02" db="EMBL/GenBank/DDBJ databases">
        <title>Deep-cultivation of Planctomycetes and their phenomic and genomic characterization uncovers novel biology.</title>
        <authorList>
            <person name="Wiegand S."/>
            <person name="Jogler M."/>
            <person name="Boedeker C."/>
            <person name="Pinto D."/>
            <person name="Vollmers J."/>
            <person name="Rivas-Marin E."/>
            <person name="Kohn T."/>
            <person name="Peeters S.H."/>
            <person name="Heuer A."/>
            <person name="Rast P."/>
            <person name="Oberbeckmann S."/>
            <person name="Bunk B."/>
            <person name="Jeske O."/>
            <person name="Meyerdierks A."/>
            <person name="Storesund J.E."/>
            <person name="Kallscheuer N."/>
            <person name="Luecker S."/>
            <person name="Lage O.M."/>
            <person name="Pohl T."/>
            <person name="Merkel B.J."/>
            <person name="Hornburger P."/>
            <person name="Mueller R.-W."/>
            <person name="Bruemmer F."/>
            <person name="Labrenz M."/>
            <person name="Spormann A.M."/>
            <person name="Op den Camp H."/>
            <person name="Overmann J."/>
            <person name="Amann R."/>
            <person name="Jetten M.S.M."/>
            <person name="Mascher T."/>
            <person name="Medema M.H."/>
            <person name="Devos D.P."/>
            <person name="Kaster A.-K."/>
            <person name="Ovreas L."/>
            <person name="Rohde M."/>
            <person name="Galperin M.Y."/>
            <person name="Jogler C."/>
        </authorList>
    </citation>
    <scope>NUCLEOTIDE SEQUENCE [LARGE SCALE GENOMIC DNA]</scope>
    <source>
        <strain evidence="1 2">Pan216</strain>
    </source>
</reference>
<dbReference type="EMBL" id="CP036279">
    <property type="protein sequence ID" value="QDU62009.1"/>
    <property type="molecule type" value="Genomic_DNA"/>
</dbReference>
<evidence type="ECO:0000313" key="1">
    <source>
        <dbReference type="EMBL" id="QDU62009.1"/>
    </source>
</evidence>
<protein>
    <recommendedName>
        <fullName evidence="3">PPM-type phosphatase domain-containing protein</fullName>
    </recommendedName>
</protein>
<dbReference type="AlphaFoldDB" id="A0A518B4V3"/>
<keyword evidence="2" id="KW-1185">Reference proteome</keyword>
<evidence type="ECO:0008006" key="3">
    <source>
        <dbReference type="Google" id="ProtNLM"/>
    </source>
</evidence>
<sequence length="164" mass="17053">MNSVRGSTASEKPVWSLLGAPLDPSIETDARDCDEGDSILLCTDGLVSTVGDEQIATILRKDQPAESACREFVALASARGTTADGTAVVVRRTNTPSLSEQAAGHAIIEAILGASSGSEPDVVRMSREDSATSKASLKARDNFAATANAPFPVRRFSSLGESSL</sequence>
<dbReference type="Proteomes" id="UP000317093">
    <property type="component" value="Chromosome"/>
</dbReference>
<accession>A0A518B4V3</accession>
<organism evidence="1 2">
    <name type="scientific">Kolteria novifilia</name>
    <dbReference type="NCBI Taxonomy" id="2527975"/>
    <lineage>
        <taxon>Bacteria</taxon>
        <taxon>Pseudomonadati</taxon>
        <taxon>Planctomycetota</taxon>
        <taxon>Planctomycetia</taxon>
        <taxon>Kolteriales</taxon>
        <taxon>Kolteriaceae</taxon>
        <taxon>Kolteria</taxon>
    </lineage>
</organism>
<dbReference type="InterPro" id="IPR036457">
    <property type="entry name" value="PPM-type-like_dom_sf"/>
</dbReference>